<organism evidence="2 3">
    <name type="scientific">Lentinula lateritia</name>
    <dbReference type="NCBI Taxonomy" id="40482"/>
    <lineage>
        <taxon>Eukaryota</taxon>
        <taxon>Fungi</taxon>
        <taxon>Dikarya</taxon>
        <taxon>Basidiomycota</taxon>
        <taxon>Agaricomycotina</taxon>
        <taxon>Agaricomycetes</taxon>
        <taxon>Agaricomycetidae</taxon>
        <taxon>Agaricales</taxon>
        <taxon>Marasmiineae</taxon>
        <taxon>Omphalotaceae</taxon>
        <taxon>Lentinula</taxon>
    </lineage>
</organism>
<comment type="caution">
    <text evidence="2">The sequence shown here is derived from an EMBL/GenBank/DDBJ whole genome shotgun (WGS) entry which is preliminary data.</text>
</comment>
<accession>A0A9W8ZQX4</accession>
<feature type="chain" id="PRO_5040923729" description="Secreted protein" evidence="1">
    <location>
        <begin position="24"/>
        <end position="87"/>
    </location>
</feature>
<gene>
    <name evidence="2" type="ORF">C8J55DRAFT_530096</name>
</gene>
<dbReference type="Proteomes" id="UP001150238">
    <property type="component" value="Unassembled WGS sequence"/>
</dbReference>
<sequence>MKKFSHPLIFHSFKFALIWLSSTEWKAGPAGCVLECLVVLRPVGNHGDKGTGACRYVGQGTYYRLGVSRCVINSSITHIGPLCFRSL</sequence>
<dbReference type="AlphaFoldDB" id="A0A9W8ZQX4"/>
<name>A0A9W8ZQX4_9AGAR</name>
<dbReference type="EMBL" id="JANVFS010000059">
    <property type="protein sequence ID" value="KAJ4464429.1"/>
    <property type="molecule type" value="Genomic_DNA"/>
</dbReference>
<feature type="signal peptide" evidence="1">
    <location>
        <begin position="1"/>
        <end position="23"/>
    </location>
</feature>
<evidence type="ECO:0000256" key="1">
    <source>
        <dbReference type="SAM" id="SignalP"/>
    </source>
</evidence>
<protein>
    <recommendedName>
        <fullName evidence="4">Secreted protein</fullName>
    </recommendedName>
</protein>
<evidence type="ECO:0000313" key="3">
    <source>
        <dbReference type="Proteomes" id="UP001150238"/>
    </source>
</evidence>
<proteinExistence type="predicted"/>
<evidence type="ECO:0000313" key="2">
    <source>
        <dbReference type="EMBL" id="KAJ4464429.1"/>
    </source>
</evidence>
<reference evidence="2" key="1">
    <citation type="submission" date="2022-08" db="EMBL/GenBank/DDBJ databases">
        <authorList>
            <consortium name="DOE Joint Genome Institute"/>
            <person name="Min B."/>
            <person name="Riley R."/>
            <person name="Sierra-Patev S."/>
            <person name="Naranjo-Ortiz M."/>
            <person name="Looney B."/>
            <person name="Konkel Z."/>
            <person name="Slot J.C."/>
            <person name="Sakamoto Y."/>
            <person name="Steenwyk J.L."/>
            <person name="Rokas A."/>
            <person name="Carro J."/>
            <person name="Camarero S."/>
            <person name="Ferreira P."/>
            <person name="Molpeceres G."/>
            <person name="Ruiz-Duenas F.J."/>
            <person name="Serrano A."/>
            <person name="Henrissat B."/>
            <person name="Drula E."/>
            <person name="Hughes K.W."/>
            <person name="Mata J.L."/>
            <person name="Ishikawa N.K."/>
            <person name="Vargas-Isla R."/>
            <person name="Ushijima S."/>
            <person name="Smith C.A."/>
            <person name="Ahrendt S."/>
            <person name="Andreopoulos W."/>
            <person name="He G."/>
            <person name="Labutti K."/>
            <person name="Lipzen A."/>
            <person name="Ng V."/>
            <person name="Sandor L."/>
            <person name="Barry K."/>
            <person name="Martinez A.T."/>
            <person name="Xiao Y."/>
            <person name="Gibbons J.G."/>
            <person name="Terashima K."/>
            <person name="Hibbett D.S."/>
            <person name="Grigoriev I.V."/>
        </authorList>
    </citation>
    <scope>NUCLEOTIDE SEQUENCE</scope>
    <source>
        <strain evidence="2">Sp2 HRB7682 ss15</strain>
    </source>
</reference>
<evidence type="ECO:0008006" key="4">
    <source>
        <dbReference type="Google" id="ProtNLM"/>
    </source>
</evidence>
<reference evidence="2" key="2">
    <citation type="journal article" date="2023" name="Proc. Natl. Acad. Sci. U.S.A.">
        <title>A global phylogenomic analysis of the shiitake genus Lentinula.</title>
        <authorList>
            <person name="Sierra-Patev S."/>
            <person name="Min B."/>
            <person name="Naranjo-Ortiz M."/>
            <person name="Looney B."/>
            <person name="Konkel Z."/>
            <person name="Slot J.C."/>
            <person name="Sakamoto Y."/>
            <person name="Steenwyk J.L."/>
            <person name="Rokas A."/>
            <person name="Carro J."/>
            <person name="Camarero S."/>
            <person name="Ferreira P."/>
            <person name="Molpeceres G."/>
            <person name="Ruiz-Duenas F.J."/>
            <person name="Serrano A."/>
            <person name="Henrissat B."/>
            <person name="Drula E."/>
            <person name="Hughes K.W."/>
            <person name="Mata J.L."/>
            <person name="Ishikawa N.K."/>
            <person name="Vargas-Isla R."/>
            <person name="Ushijima S."/>
            <person name="Smith C.A."/>
            <person name="Donoghue J."/>
            <person name="Ahrendt S."/>
            <person name="Andreopoulos W."/>
            <person name="He G."/>
            <person name="LaButti K."/>
            <person name="Lipzen A."/>
            <person name="Ng V."/>
            <person name="Riley R."/>
            <person name="Sandor L."/>
            <person name="Barry K."/>
            <person name="Martinez A.T."/>
            <person name="Xiao Y."/>
            <person name="Gibbons J.G."/>
            <person name="Terashima K."/>
            <person name="Grigoriev I.V."/>
            <person name="Hibbett D."/>
        </authorList>
    </citation>
    <scope>NUCLEOTIDE SEQUENCE</scope>
    <source>
        <strain evidence="2">Sp2 HRB7682 ss15</strain>
    </source>
</reference>
<keyword evidence="1" id="KW-0732">Signal</keyword>